<reference evidence="1" key="1">
    <citation type="submission" date="2022-01" db="EMBL/GenBank/DDBJ databases">
        <authorList>
            <person name="King R."/>
        </authorList>
    </citation>
    <scope>NUCLEOTIDE SEQUENCE</scope>
</reference>
<evidence type="ECO:0000313" key="2">
    <source>
        <dbReference type="Proteomes" id="UP001152798"/>
    </source>
</evidence>
<proteinExistence type="predicted"/>
<dbReference type="EMBL" id="OV725077">
    <property type="protein sequence ID" value="CAH1390432.1"/>
    <property type="molecule type" value="Genomic_DNA"/>
</dbReference>
<accession>A0A9P0E8J3</accession>
<dbReference type="Proteomes" id="UP001152798">
    <property type="component" value="Chromosome 1"/>
</dbReference>
<dbReference type="AlphaFoldDB" id="A0A9P0E8J3"/>
<gene>
    <name evidence="1" type="ORF">NEZAVI_LOCUS1638</name>
</gene>
<evidence type="ECO:0000313" key="1">
    <source>
        <dbReference type="EMBL" id="CAH1390432.1"/>
    </source>
</evidence>
<keyword evidence="2" id="KW-1185">Reference proteome</keyword>
<name>A0A9P0E8J3_NEZVI</name>
<sequence length="70" mass="7400">MHGPDIAMMKSCVGNFLFNKGVDGVSQRGPPLVPGHVHSLFLCFIIIDGMFSPNTGTAFDASAKPHNLSA</sequence>
<protein>
    <submittedName>
        <fullName evidence="1">Uncharacterized protein</fullName>
    </submittedName>
</protein>
<organism evidence="1 2">
    <name type="scientific">Nezara viridula</name>
    <name type="common">Southern green stink bug</name>
    <name type="synonym">Cimex viridulus</name>
    <dbReference type="NCBI Taxonomy" id="85310"/>
    <lineage>
        <taxon>Eukaryota</taxon>
        <taxon>Metazoa</taxon>
        <taxon>Ecdysozoa</taxon>
        <taxon>Arthropoda</taxon>
        <taxon>Hexapoda</taxon>
        <taxon>Insecta</taxon>
        <taxon>Pterygota</taxon>
        <taxon>Neoptera</taxon>
        <taxon>Paraneoptera</taxon>
        <taxon>Hemiptera</taxon>
        <taxon>Heteroptera</taxon>
        <taxon>Panheteroptera</taxon>
        <taxon>Pentatomomorpha</taxon>
        <taxon>Pentatomoidea</taxon>
        <taxon>Pentatomidae</taxon>
        <taxon>Pentatominae</taxon>
        <taxon>Nezara</taxon>
    </lineage>
</organism>